<dbReference type="EMBL" id="CM056741">
    <property type="protein sequence ID" value="KAJ8686142.1"/>
    <property type="molecule type" value="Genomic_DNA"/>
</dbReference>
<comment type="caution">
    <text evidence="1">The sequence shown here is derived from an EMBL/GenBank/DDBJ whole genome shotgun (WGS) entry which is preliminary data.</text>
</comment>
<organism evidence="1 2">
    <name type="scientific">Eretmocerus hayati</name>
    <dbReference type="NCBI Taxonomy" id="131215"/>
    <lineage>
        <taxon>Eukaryota</taxon>
        <taxon>Metazoa</taxon>
        <taxon>Ecdysozoa</taxon>
        <taxon>Arthropoda</taxon>
        <taxon>Hexapoda</taxon>
        <taxon>Insecta</taxon>
        <taxon>Pterygota</taxon>
        <taxon>Neoptera</taxon>
        <taxon>Endopterygota</taxon>
        <taxon>Hymenoptera</taxon>
        <taxon>Apocrita</taxon>
        <taxon>Proctotrupomorpha</taxon>
        <taxon>Chalcidoidea</taxon>
        <taxon>Aphelinidae</taxon>
        <taxon>Aphelininae</taxon>
        <taxon>Eretmocerus</taxon>
    </lineage>
</organism>
<evidence type="ECO:0000313" key="1">
    <source>
        <dbReference type="EMBL" id="KAJ8686142.1"/>
    </source>
</evidence>
<gene>
    <name evidence="1" type="ORF">QAD02_021936</name>
</gene>
<sequence length="142" mass="15815">MSRCEERCQTTNQDAPALELPSDRAANSYNVITDESAKIRSSVCRMLNRAKDGTGQLPDEIARLRAQKGTLSQITESTRRRRCRRHDRQLTQRTLTLGGHRPAPRDDRSLGIVDAVAGRDSDTVLLRNLSLPAWPLSSETGC</sequence>
<dbReference type="Proteomes" id="UP001239111">
    <property type="component" value="Chromosome 1"/>
</dbReference>
<protein>
    <submittedName>
        <fullName evidence="1">Uncharacterized protein</fullName>
    </submittedName>
</protein>
<keyword evidence="2" id="KW-1185">Reference proteome</keyword>
<proteinExistence type="predicted"/>
<reference evidence="1" key="1">
    <citation type="submission" date="2023-04" db="EMBL/GenBank/DDBJ databases">
        <title>A chromosome-level genome assembly of the parasitoid wasp Eretmocerus hayati.</title>
        <authorList>
            <person name="Zhong Y."/>
            <person name="Liu S."/>
            <person name="Liu Y."/>
        </authorList>
    </citation>
    <scope>NUCLEOTIDE SEQUENCE</scope>
    <source>
        <strain evidence="1">ZJU_SS_LIU_2023</strain>
    </source>
</reference>
<name>A0ACC2PUU6_9HYME</name>
<accession>A0ACC2PUU6</accession>
<evidence type="ECO:0000313" key="2">
    <source>
        <dbReference type="Proteomes" id="UP001239111"/>
    </source>
</evidence>